<proteinExistence type="predicted"/>
<evidence type="ECO:0000313" key="1">
    <source>
        <dbReference type="EMBL" id="TDK34305.1"/>
    </source>
</evidence>
<dbReference type="EMBL" id="SMTL01000004">
    <property type="protein sequence ID" value="TDK34305.1"/>
    <property type="molecule type" value="Genomic_DNA"/>
</dbReference>
<dbReference type="Gene3D" id="1.10.150.20">
    <property type="entry name" value="5' to 3' exonuclease, C-terminal subdomain"/>
    <property type="match status" value="1"/>
</dbReference>
<reference evidence="1 2" key="1">
    <citation type="submission" date="2019-03" db="EMBL/GenBank/DDBJ databases">
        <title>Rhizobium sp. nov., an bacterium isolated from biocrust in Mu Us Desert.</title>
        <authorList>
            <person name="Lixiong L."/>
        </authorList>
    </citation>
    <scope>NUCLEOTIDE SEQUENCE [LARGE SCALE GENOMIC DNA]</scope>
    <source>
        <strain evidence="1 2">SPY-1</strain>
    </source>
</reference>
<organism evidence="1 2">
    <name type="scientific">Rhizobium deserti</name>
    <dbReference type="NCBI Taxonomy" id="2547961"/>
    <lineage>
        <taxon>Bacteria</taxon>
        <taxon>Pseudomonadati</taxon>
        <taxon>Pseudomonadota</taxon>
        <taxon>Alphaproteobacteria</taxon>
        <taxon>Hyphomicrobiales</taxon>
        <taxon>Rhizobiaceae</taxon>
        <taxon>Rhizobium/Agrobacterium group</taxon>
        <taxon>Rhizobium</taxon>
    </lineage>
</organism>
<dbReference type="Proteomes" id="UP000295238">
    <property type="component" value="Unassembled WGS sequence"/>
</dbReference>
<sequence>MPQQNPSTRNDLVIRSALPGWLIKVLRDNGVKRLSRLQEMTDHQLLKLPGVGSRSIEMIRTELQNIGPLPSDPTAH</sequence>
<protein>
    <submittedName>
        <fullName evidence="1">Helix-hairpin-helix domain-containing protein</fullName>
    </submittedName>
</protein>
<comment type="caution">
    <text evidence="1">The sequence shown here is derived from an EMBL/GenBank/DDBJ whole genome shotgun (WGS) entry which is preliminary data.</text>
</comment>
<accession>A0A4R5UFU6</accession>
<gene>
    <name evidence="1" type="ORF">E2F50_15785</name>
</gene>
<keyword evidence="2" id="KW-1185">Reference proteome</keyword>
<evidence type="ECO:0000313" key="2">
    <source>
        <dbReference type="Proteomes" id="UP000295238"/>
    </source>
</evidence>
<name>A0A4R5UFU6_9HYPH</name>
<dbReference type="AlphaFoldDB" id="A0A4R5UFU6"/>
<dbReference type="SUPFAM" id="SSF47789">
    <property type="entry name" value="C-terminal domain of RNA polymerase alpha subunit"/>
    <property type="match status" value="1"/>
</dbReference>